<organism evidence="1 2">
    <name type="scientific">PS1 clade bacterium</name>
    <dbReference type="NCBI Taxonomy" id="2175152"/>
    <lineage>
        <taxon>Bacteria</taxon>
        <taxon>Pseudomonadati</taxon>
        <taxon>Pseudomonadota</taxon>
        <taxon>Alphaproteobacteria</taxon>
        <taxon>PS1 clade</taxon>
    </lineage>
</organism>
<gene>
    <name evidence="1" type="ORF">DBW64_00340</name>
</gene>
<comment type="caution">
    <text evidence="1">The sequence shown here is derived from an EMBL/GenBank/DDBJ whole genome shotgun (WGS) entry which is preliminary data.</text>
</comment>
<accession>A0A368ENE3</accession>
<reference evidence="1 2" key="1">
    <citation type="journal article" date="2018" name="Microbiome">
        <title>Fine metagenomic profile of the Mediterranean stratified and mixed water columns revealed by assembly and recruitment.</title>
        <authorList>
            <person name="Haro-Moreno J.M."/>
            <person name="Lopez-Perez M."/>
            <person name="De La Torre J.R."/>
            <person name="Picazo A."/>
            <person name="Camacho A."/>
            <person name="Rodriguez-Valera F."/>
        </authorList>
    </citation>
    <scope>NUCLEOTIDE SEQUENCE [LARGE SCALE GENOMIC DNA]</scope>
    <source>
        <strain evidence="1">MED-G50</strain>
    </source>
</reference>
<name>A0A368ENE3_9PROT</name>
<dbReference type="AlphaFoldDB" id="A0A368ENE3"/>
<protein>
    <submittedName>
        <fullName evidence="1">DUF2497 domain-containing protein</fullName>
    </submittedName>
</protein>
<dbReference type="EMBL" id="QOQK01000001">
    <property type="protein sequence ID" value="RCL85671.1"/>
    <property type="molecule type" value="Genomic_DNA"/>
</dbReference>
<evidence type="ECO:0000313" key="2">
    <source>
        <dbReference type="Proteomes" id="UP000252289"/>
    </source>
</evidence>
<evidence type="ECO:0000313" key="1">
    <source>
        <dbReference type="EMBL" id="RCL85671.1"/>
    </source>
</evidence>
<proteinExistence type="predicted"/>
<dbReference type="InterPro" id="IPR019632">
    <property type="entry name" value="DUF2497"/>
</dbReference>
<sequence length="131" mass="14547">MTNIRTSEELLSSIKILISDAEKTLHSSSGDVSDIEGKKQESINITEEELSKHIEGLDLLITEEATLALRAEFLRFSSVFDTESTRETINKAVVEVTKPLLEAWINRHMASIAKAVIKEAIGKIADVRKPL</sequence>
<dbReference type="Pfam" id="PF10691">
    <property type="entry name" value="DUF2497"/>
    <property type="match status" value="1"/>
</dbReference>
<dbReference type="Proteomes" id="UP000252289">
    <property type="component" value="Unassembled WGS sequence"/>
</dbReference>